<dbReference type="PROSITE" id="PS51257">
    <property type="entry name" value="PROKAR_LIPOPROTEIN"/>
    <property type="match status" value="1"/>
</dbReference>
<proteinExistence type="predicted"/>
<evidence type="ECO:0000313" key="2">
    <source>
        <dbReference type="Proteomes" id="UP000197153"/>
    </source>
</evidence>
<name>A0A248JRX8_9PROT</name>
<dbReference type="Proteomes" id="UP000197153">
    <property type="component" value="Chromosome 1"/>
</dbReference>
<evidence type="ECO:0000313" key="1">
    <source>
        <dbReference type="EMBL" id="ASG21286.1"/>
    </source>
</evidence>
<sequence>MRNQVILGAAIGCLSLSGCVINADDSGHHYDMPRTATTVCRREVDHVYDDYYKIVFDLPVLATEADGRQTVVQPFTLMPRRDITAAAGRHVMRCVVKDTALISVSEDR</sequence>
<evidence type="ECO:0008006" key="3">
    <source>
        <dbReference type="Google" id="ProtNLM"/>
    </source>
</evidence>
<accession>A0A248JRX8</accession>
<gene>
    <name evidence="1" type="ORF">Y958_10945</name>
</gene>
<dbReference type="AlphaFoldDB" id="A0A248JRX8"/>
<organism evidence="1 2">
    <name type="scientific">Nitrospirillum viridazoti CBAmc</name>
    <dbReference type="NCBI Taxonomy" id="1441467"/>
    <lineage>
        <taxon>Bacteria</taxon>
        <taxon>Pseudomonadati</taxon>
        <taxon>Pseudomonadota</taxon>
        <taxon>Alphaproteobacteria</taxon>
        <taxon>Rhodospirillales</taxon>
        <taxon>Azospirillaceae</taxon>
        <taxon>Nitrospirillum</taxon>
        <taxon>Nitrospirillum viridazoti</taxon>
    </lineage>
</organism>
<dbReference type="KEGG" id="nao:Y958_10945"/>
<reference evidence="1 2" key="1">
    <citation type="submission" date="2017-06" db="EMBL/GenBank/DDBJ databases">
        <title>Complete genome sequence of Nitrospirillum amazonense strain CBAmC, an endophytic nitrogen-fixing and plant growth-promoting bacterium, isolated from sugarcane.</title>
        <authorList>
            <person name="Schwab S."/>
            <person name="dos Santos Teixeira K.R."/>
            <person name="Simoes Araujo J.L."/>
            <person name="Soares Vidal M."/>
            <person name="Borges de Freitas H.R."/>
            <person name="Rivello Crivelaro A.L."/>
            <person name="Bueno de Camargo Nunes A."/>
            <person name="dos Santos C.M."/>
            <person name="Palmeira da Silva Rosa D."/>
            <person name="da Silva Padilha D."/>
            <person name="da Silva E."/>
            <person name="Araujo Terra L."/>
            <person name="Soares Mendes V."/>
            <person name="Farinelli L."/>
            <person name="Magalhaes Cruz L."/>
            <person name="Baldani J.I."/>
        </authorList>
    </citation>
    <scope>NUCLEOTIDE SEQUENCE [LARGE SCALE GENOMIC DNA]</scope>
    <source>
        <strain evidence="1 2">CBAmC</strain>
    </source>
</reference>
<keyword evidence="2" id="KW-1185">Reference proteome</keyword>
<protein>
    <recommendedName>
        <fullName evidence="3">Lipoprotein</fullName>
    </recommendedName>
</protein>
<dbReference type="EMBL" id="CP022110">
    <property type="protein sequence ID" value="ASG21286.1"/>
    <property type="molecule type" value="Genomic_DNA"/>
</dbReference>
<dbReference type="RefSeq" id="WP_088872002.1">
    <property type="nucleotide sequence ID" value="NZ_CP022110.1"/>
</dbReference>